<evidence type="ECO:0000313" key="3">
    <source>
        <dbReference type="Proteomes" id="UP000604825"/>
    </source>
</evidence>
<dbReference type="AlphaFoldDB" id="A0A811NAU1"/>
<comment type="similarity">
    <text evidence="1">Belongs to the LOR family.</text>
</comment>
<comment type="caution">
    <text evidence="2">The sequence shown here is derived from an EMBL/GenBank/DDBJ whole genome shotgun (WGS) entry which is preliminary data.</text>
</comment>
<evidence type="ECO:0000313" key="2">
    <source>
        <dbReference type="EMBL" id="CAD6220586.1"/>
    </source>
</evidence>
<accession>A0A811NAU1</accession>
<evidence type="ECO:0000256" key="1">
    <source>
        <dbReference type="ARBA" id="ARBA00005437"/>
    </source>
</evidence>
<dbReference type="PANTHER" id="PTHR31087:SF87">
    <property type="entry name" value="PROTEIN LURP-ONE-RELATED 15"/>
    <property type="match status" value="1"/>
</dbReference>
<dbReference type="InterPro" id="IPR038595">
    <property type="entry name" value="LOR_sf"/>
</dbReference>
<dbReference type="InterPro" id="IPR025659">
    <property type="entry name" value="Tubby-like_C"/>
</dbReference>
<dbReference type="Proteomes" id="UP000604825">
    <property type="component" value="Unassembled WGS sequence"/>
</dbReference>
<keyword evidence="3" id="KW-1185">Reference proteome</keyword>
<proteinExistence type="inferred from homology"/>
<dbReference type="OrthoDB" id="97518at2759"/>
<dbReference type="Pfam" id="PF04525">
    <property type="entry name" value="LOR"/>
    <property type="match status" value="1"/>
</dbReference>
<organism evidence="2 3">
    <name type="scientific">Miscanthus lutarioriparius</name>
    <dbReference type="NCBI Taxonomy" id="422564"/>
    <lineage>
        <taxon>Eukaryota</taxon>
        <taxon>Viridiplantae</taxon>
        <taxon>Streptophyta</taxon>
        <taxon>Embryophyta</taxon>
        <taxon>Tracheophyta</taxon>
        <taxon>Spermatophyta</taxon>
        <taxon>Magnoliopsida</taxon>
        <taxon>Liliopsida</taxon>
        <taxon>Poales</taxon>
        <taxon>Poaceae</taxon>
        <taxon>PACMAD clade</taxon>
        <taxon>Panicoideae</taxon>
        <taxon>Andropogonodae</taxon>
        <taxon>Andropogoneae</taxon>
        <taxon>Saccharinae</taxon>
        <taxon>Miscanthus</taxon>
    </lineage>
</organism>
<name>A0A811NAU1_9POAL</name>
<dbReference type="EMBL" id="CAJGYO010000003">
    <property type="protein sequence ID" value="CAD6220586.1"/>
    <property type="molecule type" value="Genomic_DNA"/>
</dbReference>
<reference evidence="2" key="1">
    <citation type="submission" date="2020-10" db="EMBL/GenBank/DDBJ databases">
        <authorList>
            <person name="Han B."/>
            <person name="Lu T."/>
            <person name="Zhao Q."/>
            <person name="Huang X."/>
            <person name="Zhao Y."/>
        </authorList>
    </citation>
    <scope>NUCLEOTIDE SEQUENCE</scope>
</reference>
<dbReference type="InterPro" id="IPR007612">
    <property type="entry name" value="LOR"/>
</dbReference>
<sequence>MVFSLGRLAWARRTMGHSMARRGTEAPWGMGAQRDMAAAACWSGASILEPSGGVVAPVAVVAPHFCAPYVVQLSVKEKFSLREGDFAITDTNGAVVVTVKGALISIHNRRLLLDAAGNPLLCLREKVISMHNTWEAYRGDSTRSSDLLFTAKKSSILQLFKTEMYIYLASNTSHEVCDFMMKGSFNERSCSFYLGNSNTLIAKMHREHTATSMVLGTDCFSLTVFPNVDYVFIAALVVILQEIHTDKND</sequence>
<gene>
    <name evidence="2" type="ORF">NCGR_LOCUS14046</name>
</gene>
<dbReference type="Gene3D" id="2.40.160.200">
    <property type="entry name" value="LURP1-related"/>
    <property type="match status" value="1"/>
</dbReference>
<dbReference type="PANTHER" id="PTHR31087">
    <property type="match status" value="1"/>
</dbReference>
<protein>
    <submittedName>
        <fullName evidence="2">Uncharacterized protein</fullName>
    </submittedName>
</protein>
<dbReference type="SUPFAM" id="SSF54518">
    <property type="entry name" value="Tubby C-terminal domain-like"/>
    <property type="match status" value="1"/>
</dbReference>